<dbReference type="InterPro" id="IPR021314">
    <property type="entry name" value="DUF2911"/>
</dbReference>
<dbReference type="Gene3D" id="1.25.40.10">
    <property type="entry name" value="Tetratricopeptide repeat domain"/>
    <property type="match status" value="1"/>
</dbReference>
<dbReference type="PATRIC" id="fig|880071.3.peg.2023"/>
<keyword evidence="1" id="KW-1133">Transmembrane helix</keyword>
<evidence type="ECO:0008006" key="4">
    <source>
        <dbReference type="Google" id="ProtNLM"/>
    </source>
</evidence>
<protein>
    <recommendedName>
        <fullName evidence="4">DUF2911 domain-containing protein</fullName>
    </recommendedName>
</protein>
<dbReference type="HOGENOM" id="CLU_062228_0_0_10"/>
<dbReference type="eggNOG" id="COG0457">
    <property type="taxonomic scope" value="Bacteria"/>
</dbReference>
<organism evidence="2 3">
    <name type="scientific">Bernardetia litoralis (strain ATCC 23117 / DSM 6794 / NBRC 15988 / NCIMB 1366 / Fx l1 / Sio-4)</name>
    <name type="common">Flexibacter litoralis</name>
    <dbReference type="NCBI Taxonomy" id="880071"/>
    <lineage>
        <taxon>Bacteria</taxon>
        <taxon>Pseudomonadati</taxon>
        <taxon>Bacteroidota</taxon>
        <taxon>Cytophagia</taxon>
        <taxon>Cytophagales</taxon>
        <taxon>Bernardetiaceae</taxon>
        <taxon>Bernardetia</taxon>
    </lineage>
</organism>
<keyword evidence="1" id="KW-0472">Membrane</keyword>
<accession>I4AKD4</accession>
<keyword evidence="1" id="KW-0812">Transmembrane</keyword>
<dbReference type="Pfam" id="PF11138">
    <property type="entry name" value="DUF2911"/>
    <property type="match status" value="1"/>
</dbReference>
<dbReference type="KEGG" id="fli:Fleli_2035"/>
<dbReference type="AlphaFoldDB" id="I4AKD4"/>
<dbReference type="InterPro" id="IPR011990">
    <property type="entry name" value="TPR-like_helical_dom_sf"/>
</dbReference>
<dbReference type="EMBL" id="CP003345">
    <property type="protein sequence ID" value="AFM04419.1"/>
    <property type="molecule type" value="Genomic_DNA"/>
</dbReference>
<evidence type="ECO:0000313" key="3">
    <source>
        <dbReference type="Proteomes" id="UP000006054"/>
    </source>
</evidence>
<dbReference type="SUPFAM" id="SSF48452">
    <property type="entry name" value="TPR-like"/>
    <property type="match status" value="1"/>
</dbReference>
<dbReference type="STRING" id="880071.Fleli_2035"/>
<name>I4AKD4_BERLS</name>
<sequence length="312" mass="35071" precursor="true">MENLKIIRTTHYFLLYTLLFMKHLHTLLIVPIIIALFLLAVQQSCAQVEMPKPSPAGSVSQVIGVTKISVDYSAPAVRGREIWGKVISYNKMWRTGANSPTKVTFSTDVVVEGKAVKAGSYTLITIPTEKNWTVILNNDSKGNGVFSYVEEDDVIRVEVTPKEVEMREYLAYMVVPQSDNEAHLVMQWEKMSIAIKVTTDTKANAVASIDKGVKAYNNVWYDYASATEYYVKNDLDIEKAANWADLSIKLNENHFFPQWAMAQVKAKQGKYKEAISFVKKAQEMGAKNGGGFYAARKASIETSLMEWTKKVK</sequence>
<keyword evidence="3" id="KW-1185">Reference proteome</keyword>
<feature type="transmembrane region" description="Helical" evidence="1">
    <location>
        <begin position="12"/>
        <end position="41"/>
    </location>
</feature>
<evidence type="ECO:0000256" key="1">
    <source>
        <dbReference type="SAM" id="Phobius"/>
    </source>
</evidence>
<gene>
    <name evidence="2" type="ordered locus">Fleli_2035</name>
</gene>
<evidence type="ECO:0000313" key="2">
    <source>
        <dbReference type="EMBL" id="AFM04419.1"/>
    </source>
</evidence>
<proteinExistence type="predicted"/>
<reference evidence="3" key="1">
    <citation type="submission" date="2012-06" db="EMBL/GenBank/DDBJ databases">
        <title>The complete genome of Flexibacter litoralis DSM 6794.</title>
        <authorList>
            <person name="Lucas S."/>
            <person name="Copeland A."/>
            <person name="Lapidus A."/>
            <person name="Glavina del Rio T."/>
            <person name="Dalin E."/>
            <person name="Tice H."/>
            <person name="Bruce D."/>
            <person name="Goodwin L."/>
            <person name="Pitluck S."/>
            <person name="Peters L."/>
            <person name="Ovchinnikova G."/>
            <person name="Lu M."/>
            <person name="Kyrpides N."/>
            <person name="Mavromatis K."/>
            <person name="Ivanova N."/>
            <person name="Brettin T."/>
            <person name="Detter J.C."/>
            <person name="Han C."/>
            <person name="Larimer F."/>
            <person name="Land M."/>
            <person name="Hauser L."/>
            <person name="Markowitz V."/>
            <person name="Cheng J.-F."/>
            <person name="Hugenholtz P."/>
            <person name="Woyke T."/>
            <person name="Wu D."/>
            <person name="Spring S."/>
            <person name="Lang E."/>
            <person name="Kopitz M."/>
            <person name="Brambilla E."/>
            <person name="Klenk H.-P."/>
            <person name="Eisen J.A."/>
        </authorList>
    </citation>
    <scope>NUCLEOTIDE SEQUENCE [LARGE SCALE GENOMIC DNA]</scope>
    <source>
        <strain evidence="3">ATCC 23117 / DSM 6794 / NBRC 15988 / NCIMB 1366 / Sio-4</strain>
    </source>
</reference>
<dbReference type="Proteomes" id="UP000006054">
    <property type="component" value="Chromosome"/>
</dbReference>